<evidence type="ECO:0000313" key="5">
    <source>
        <dbReference type="Proteomes" id="UP000094043"/>
    </source>
</evidence>
<dbReference type="GO" id="GO:0004198">
    <property type="term" value="F:calcium-dependent cysteine-type endopeptidase activity"/>
    <property type="evidence" value="ECO:0007669"/>
    <property type="project" value="InterPro"/>
</dbReference>
<dbReference type="AlphaFoldDB" id="A0AAJ8M0E1"/>
<organism evidence="4 5">
    <name type="scientific">Cryptococcus depauperatus CBS 7841</name>
    <dbReference type="NCBI Taxonomy" id="1295531"/>
    <lineage>
        <taxon>Eukaryota</taxon>
        <taxon>Fungi</taxon>
        <taxon>Dikarya</taxon>
        <taxon>Basidiomycota</taxon>
        <taxon>Agaricomycotina</taxon>
        <taxon>Tremellomycetes</taxon>
        <taxon>Tremellales</taxon>
        <taxon>Cryptococcaceae</taxon>
        <taxon>Cryptococcus</taxon>
    </lineage>
</organism>
<reference evidence="4" key="2">
    <citation type="journal article" date="2022" name="Elife">
        <title>Obligate sexual reproduction of a homothallic fungus closely related to the Cryptococcus pathogenic species complex.</title>
        <authorList>
            <person name="Passer A.R."/>
            <person name="Clancey S.A."/>
            <person name="Shea T."/>
            <person name="David-Palma M."/>
            <person name="Averette A.F."/>
            <person name="Boekhout T."/>
            <person name="Porcel B.M."/>
            <person name="Nowrousian M."/>
            <person name="Cuomo C.A."/>
            <person name="Sun S."/>
            <person name="Heitman J."/>
            <person name="Coelho M.A."/>
        </authorList>
    </citation>
    <scope>NUCLEOTIDE SEQUENCE</scope>
    <source>
        <strain evidence="4">CBS 7841</strain>
    </source>
</reference>
<feature type="chain" id="PRO_5042560024" description="Calpain catalytic domain-containing protein" evidence="2">
    <location>
        <begin position="22"/>
        <end position="295"/>
    </location>
</feature>
<dbReference type="RefSeq" id="XP_066067207.1">
    <property type="nucleotide sequence ID" value="XM_066211110.1"/>
</dbReference>
<feature type="active site" evidence="1">
    <location>
        <position position="227"/>
    </location>
</feature>
<feature type="domain" description="Calpain catalytic" evidence="3">
    <location>
        <begin position="29"/>
        <end position="275"/>
    </location>
</feature>
<keyword evidence="5" id="KW-1185">Reference proteome</keyword>
<evidence type="ECO:0000256" key="2">
    <source>
        <dbReference type="SAM" id="SignalP"/>
    </source>
</evidence>
<dbReference type="GO" id="GO:0006508">
    <property type="term" value="P:proteolysis"/>
    <property type="evidence" value="ECO:0007669"/>
    <property type="project" value="UniProtKB-KW"/>
</dbReference>
<keyword evidence="2" id="KW-0732">Signal</keyword>
<keyword evidence="1" id="KW-0645">Protease</keyword>
<dbReference type="PROSITE" id="PS50203">
    <property type="entry name" value="CALPAIN_CAT"/>
    <property type="match status" value="1"/>
</dbReference>
<gene>
    <name evidence="4" type="ORF">L203_101671</name>
</gene>
<sequence>MRHITSILFSAVLLLSTSSLAMPTAESRHELVPRGEYIGLWNGTGPVVYDVKQVNVLNCWWAASTLSVLIASQNWIMNMIRYGNLAPMAGVSWPQDGTVLVQIWNPYTFEPQYEIAYADKKSPTEDHPLGNWWHDAISQAIKTFATRVEFPGIFHNNGTFDPTQGSAKIGLSLLTGFKSTSKLTSDYPDADAFWADLARASQNTPVIFNTVSKDYIGTTKPQLGDSHDYAVFNGTIKPDGRKTVWARNSWGSTDEFELQDVYKNTYQIFHLEDWNNLEQKGDHYPFSILNTNRRT</sequence>
<evidence type="ECO:0000259" key="3">
    <source>
        <dbReference type="PROSITE" id="PS50203"/>
    </source>
</evidence>
<name>A0AAJ8M0E1_9TREE</name>
<protein>
    <recommendedName>
        <fullName evidence="3">Calpain catalytic domain-containing protein</fullName>
    </recommendedName>
</protein>
<proteinExistence type="predicted"/>
<dbReference type="InterPro" id="IPR038765">
    <property type="entry name" value="Papain-like_cys_pep_sf"/>
</dbReference>
<feature type="active site" evidence="1">
    <location>
        <position position="248"/>
    </location>
</feature>
<reference evidence="4" key="1">
    <citation type="submission" date="2016-06" db="EMBL/GenBank/DDBJ databases">
        <authorList>
            <person name="Cuomo C."/>
            <person name="Litvintseva A."/>
            <person name="Heitman J."/>
            <person name="Chen Y."/>
            <person name="Sun S."/>
            <person name="Springer D."/>
            <person name="Dromer F."/>
            <person name="Young S."/>
            <person name="Zeng Q."/>
            <person name="Chapman S."/>
            <person name="Gujja S."/>
            <person name="Saif S."/>
            <person name="Birren B."/>
        </authorList>
    </citation>
    <scope>NUCLEOTIDE SEQUENCE</scope>
    <source>
        <strain evidence="4">CBS 7841</strain>
    </source>
</reference>
<evidence type="ECO:0000313" key="4">
    <source>
        <dbReference type="EMBL" id="WVN86507.1"/>
    </source>
</evidence>
<dbReference type="GeneID" id="91085884"/>
<feature type="signal peptide" evidence="2">
    <location>
        <begin position="1"/>
        <end position="21"/>
    </location>
</feature>
<keyword evidence="1" id="KW-0378">Hydrolase</keyword>
<dbReference type="InterPro" id="IPR001300">
    <property type="entry name" value="Peptidase_C2_calpain_cat"/>
</dbReference>
<accession>A0AAJ8M0E1</accession>
<dbReference type="SUPFAM" id="SSF54001">
    <property type="entry name" value="Cysteine proteinases"/>
    <property type="match status" value="1"/>
</dbReference>
<dbReference type="KEGG" id="cdep:91085884"/>
<keyword evidence="1" id="KW-0788">Thiol protease</keyword>
<dbReference type="EMBL" id="CP143785">
    <property type="protein sequence ID" value="WVN86507.1"/>
    <property type="molecule type" value="Genomic_DNA"/>
</dbReference>
<dbReference type="Proteomes" id="UP000094043">
    <property type="component" value="Chromosome 2"/>
</dbReference>
<feature type="active site" evidence="1">
    <location>
        <position position="59"/>
    </location>
</feature>
<evidence type="ECO:0000256" key="1">
    <source>
        <dbReference type="PROSITE-ProRule" id="PRU00239"/>
    </source>
</evidence>
<reference evidence="4" key="3">
    <citation type="submission" date="2024-01" db="EMBL/GenBank/DDBJ databases">
        <authorList>
            <person name="Coelho M.A."/>
            <person name="David-Palma M."/>
            <person name="Shea T."/>
            <person name="Sun S."/>
            <person name="Cuomo C.A."/>
            <person name="Heitman J."/>
        </authorList>
    </citation>
    <scope>NUCLEOTIDE SEQUENCE</scope>
    <source>
        <strain evidence="4">CBS 7841</strain>
    </source>
</reference>